<feature type="compositionally biased region" description="Basic residues" evidence="2">
    <location>
        <begin position="612"/>
        <end position="622"/>
    </location>
</feature>
<dbReference type="GO" id="GO:0051056">
    <property type="term" value="P:regulation of small GTPase mediated signal transduction"/>
    <property type="evidence" value="ECO:0007669"/>
    <property type="project" value="InterPro"/>
</dbReference>
<dbReference type="InterPro" id="IPR050989">
    <property type="entry name" value="Rap1_Ran_GAP"/>
</dbReference>
<dbReference type="PROSITE" id="PS50085">
    <property type="entry name" value="RAPGAP"/>
    <property type="match status" value="1"/>
</dbReference>
<dbReference type="SUPFAM" id="SSF111347">
    <property type="entry name" value="Rap/Ran-GAP"/>
    <property type="match status" value="1"/>
</dbReference>
<feature type="compositionally biased region" description="Low complexity" evidence="2">
    <location>
        <begin position="194"/>
        <end position="220"/>
    </location>
</feature>
<organism evidence="4 5">
    <name type="scientific">Tieghemostelium lacteum</name>
    <name type="common">Slime mold</name>
    <name type="synonym">Dictyostelium lacteum</name>
    <dbReference type="NCBI Taxonomy" id="361077"/>
    <lineage>
        <taxon>Eukaryota</taxon>
        <taxon>Amoebozoa</taxon>
        <taxon>Evosea</taxon>
        <taxon>Eumycetozoa</taxon>
        <taxon>Dictyostelia</taxon>
        <taxon>Dictyosteliales</taxon>
        <taxon>Raperosteliaceae</taxon>
        <taxon>Tieghemostelium</taxon>
    </lineage>
</organism>
<feature type="compositionally biased region" description="Polar residues" evidence="2">
    <location>
        <begin position="352"/>
        <end position="384"/>
    </location>
</feature>
<dbReference type="AlphaFoldDB" id="A0A151Z2X9"/>
<proteinExistence type="predicted"/>
<evidence type="ECO:0000259" key="3">
    <source>
        <dbReference type="PROSITE" id="PS50085"/>
    </source>
</evidence>
<dbReference type="Gene3D" id="6.10.140.2130">
    <property type="match status" value="1"/>
</dbReference>
<feature type="compositionally biased region" description="Acidic residues" evidence="2">
    <location>
        <begin position="311"/>
        <end position="326"/>
    </location>
</feature>
<dbReference type="STRING" id="361077.A0A151Z2X9"/>
<comment type="caution">
    <text evidence="4">The sequence shown here is derived from an EMBL/GenBank/DDBJ whole genome shotgun (WGS) entry which is preliminary data.</text>
</comment>
<dbReference type="InterPro" id="IPR000331">
    <property type="entry name" value="Rap/Ran_GAP_dom"/>
</dbReference>
<dbReference type="PANTHER" id="PTHR15711">
    <property type="entry name" value="RAP GTPASE-ACTIVATING PROTEIN"/>
    <property type="match status" value="1"/>
</dbReference>
<feature type="compositionally biased region" description="Low complexity" evidence="2">
    <location>
        <begin position="628"/>
        <end position="640"/>
    </location>
</feature>
<dbReference type="Pfam" id="PF02145">
    <property type="entry name" value="Rap_GAP"/>
    <property type="match status" value="1"/>
</dbReference>
<dbReference type="PANTHER" id="PTHR15711:SF22">
    <property type="entry name" value="RAP-GAP DOMAIN-CONTAINING PROTEIN"/>
    <property type="match status" value="1"/>
</dbReference>
<feature type="compositionally biased region" description="Basic residues" evidence="2">
    <location>
        <begin position="335"/>
        <end position="349"/>
    </location>
</feature>
<dbReference type="InParanoid" id="A0A151Z2X9"/>
<gene>
    <name evidence="4" type="ORF">DLAC_11008</name>
</gene>
<evidence type="ECO:0000313" key="4">
    <source>
        <dbReference type="EMBL" id="KYQ88312.1"/>
    </source>
</evidence>
<feature type="region of interest" description="Disordered" evidence="2">
    <location>
        <begin position="251"/>
        <end position="271"/>
    </location>
</feature>
<dbReference type="GO" id="GO:0005096">
    <property type="term" value="F:GTPase activator activity"/>
    <property type="evidence" value="ECO:0007669"/>
    <property type="project" value="UniProtKB-KW"/>
</dbReference>
<evidence type="ECO:0000256" key="2">
    <source>
        <dbReference type="SAM" id="MobiDB-lite"/>
    </source>
</evidence>
<dbReference type="FunCoup" id="A0A151Z2X9">
    <property type="interactions" value="425"/>
</dbReference>
<feature type="region of interest" description="Disordered" evidence="2">
    <location>
        <begin position="612"/>
        <end position="649"/>
    </location>
</feature>
<sequence>MIKRSHSDQTLSKSSEESRLAYLASNEQQDNIEPLSPDLVEEKQKESQPKVTISSSSASVSDGKSGVTAGVVKTPDGFPVPDLPASLMKKLDGIDQALSKTEKFKKSKITSRSTSNIFRGLETEGNIPIATLEPSSPSKKKYGSVGDQVSATVGKKTGKSMSKSVSNFFMKKSTSRDNLIDEQVQQQQGGSVDLGNTSLNTSTGSLSSVSSSGSFNQSISKLKKDQPSESSSGSFKSKFDSFFKVHGRSGLKSSVEGTSVPQNTTTSTLTSSTIGSGKLDCISNAEILNSNPNYSPSMVSDVDVDRSDLSDYSDEYDSDFDDEEPDFLTKNNGIGKRKHALVPRKHHRRAESNTSTRSNSQNELIPGSGQTTPPTGLPIQTQSEPTLSTFSNIDTLDMDSEDTKKLLERRLQRRPTVHELNVDNILSQNDFEDVAKAQKQIEINDQKLFVGTRPTKKLLFYSPIFDKNGVDQLTLKGEENEGSGGADTGQSKIVSSPSQGSLNSYLLDENNICMVLVSSCPGWKREIDQESDQPITSQALAKRQQITIEEIENEFPHYLESFCKDKHKNYYAFDPNYQPPTVTASPSQNAESADQIGPVVISIKRDCERTPNYRKLKKKKDKSKKDQSSPSSSEPTTKPTMGSTERKFKTIIRTREGEDRFYLSSGKASPRELINTIKSFFLPQFSEMTFKKLPNNSESRKLLQYWETAQMTKEYKFGLLYRKPGQTNENDFFSNQDESKEYQEFLEFIGTKIKLKGWDQYKGGLDIKNDTTGLHSIHTTKEVTINESSKIKFQIMFHVSTLLPFYANDVQQLERKRHIGNDIVVLIFQDCNTSPPFSPSMIKSEFNHVFVVVQPLKKENEDEQTKYSVSITFKDGVSNFGPIFSSSKVWKKDNVFLDYLITKLINAEKASYYSHAFYDKMKRTRLNLLMNIVNTFQKEKE</sequence>
<dbReference type="OrthoDB" id="2499658at2759"/>
<dbReference type="GO" id="GO:0005737">
    <property type="term" value="C:cytoplasm"/>
    <property type="evidence" value="ECO:0007669"/>
    <property type="project" value="TreeGrafter"/>
</dbReference>
<feature type="compositionally biased region" description="Low complexity" evidence="2">
    <location>
        <begin position="54"/>
        <end position="65"/>
    </location>
</feature>
<accession>A0A151Z2X9</accession>
<dbReference type="Proteomes" id="UP000076078">
    <property type="component" value="Unassembled WGS sequence"/>
</dbReference>
<evidence type="ECO:0000313" key="5">
    <source>
        <dbReference type="Proteomes" id="UP000076078"/>
    </source>
</evidence>
<keyword evidence="1" id="KW-0343">GTPase activation</keyword>
<evidence type="ECO:0000256" key="1">
    <source>
        <dbReference type="ARBA" id="ARBA00022468"/>
    </source>
</evidence>
<feature type="region of interest" description="Disordered" evidence="2">
    <location>
        <begin position="308"/>
        <end position="384"/>
    </location>
</feature>
<name>A0A151Z2X9_TIELA</name>
<reference evidence="4 5" key="1">
    <citation type="submission" date="2015-12" db="EMBL/GenBank/DDBJ databases">
        <title>Dictyostelia acquired genes for synthesis and detection of signals that induce cell-type specialization by lateral gene transfer from prokaryotes.</title>
        <authorList>
            <person name="Gloeckner G."/>
            <person name="Schaap P."/>
        </authorList>
    </citation>
    <scope>NUCLEOTIDE SEQUENCE [LARGE SCALE GENOMIC DNA]</scope>
    <source>
        <strain evidence="4 5">TK</strain>
    </source>
</reference>
<feature type="region of interest" description="Disordered" evidence="2">
    <location>
        <begin position="183"/>
        <end position="235"/>
    </location>
</feature>
<dbReference type="EMBL" id="LODT01000051">
    <property type="protein sequence ID" value="KYQ88312.1"/>
    <property type="molecule type" value="Genomic_DNA"/>
</dbReference>
<dbReference type="InterPro" id="IPR035974">
    <property type="entry name" value="Rap/Ran-GAP_sf"/>
</dbReference>
<dbReference type="Gene3D" id="3.40.50.11210">
    <property type="entry name" value="Rap/Ran-GAP"/>
    <property type="match status" value="1"/>
</dbReference>
<protein>
    <recommendedName>
        <fullName evidence="3">Rap-GAP domain-containing protein</fullName>
    </recommendedName>
</protein>
<keyword evidence="5" id="KW-1185">Reference proteome</keyword>
<feature type="domain" description="Rap-GAP" evidence="3">
    <location>
        <begin position="703"/>
        <end position="932"/>
    </location>
</feature>
<feature type="compositionally biased region" description="Low complexity" evidence="2">
    <location>
        <begin position="258"/>
        <end position="271"/>
    </location>
</feature>
<feature type="region of interest" description="Disordered" evidence="2">
    <location>
        <begin position="1"/>
        <end position="80"/>
    </location>
</feature>